<accession>A0A4C1V980</accession>
<gene>
    <name evidence="1" type="ORF">EVAR_95951_1</name>
</gene>
<comment type="caution">
    <text evidence="1">The sequence shown here is derived from an EMBL/GenBank/DDBJ whole genome shotgun (WGS) entry which is preliminary data.</text>
</comment>
<dbReference type="EMBL" id="BGZK01000295">
    <property type="protein sequence ID" value="GBP34847.1"/>
    <property type="molecule type" value="Genomic_DNA"/>
</dbReference>
<reference evidence="1 2" key="1">
    <citation type="journal article" date="2019" name="Commun. Biol.">
        <title>The bagworm genome reveals a unique fibroin gene that provides high tensile strength.</title>
        <authorList>
            <person name="Kono N."/>
            <person name="Nakamura H."/>
            <person name="Ohtoshi R."/>
            <person name="Tomita M."/>
            <person name="Numata K."/>
            <person name="Arakawa K."/>
        </authorList>
    </citation>
    <scope>NUCLEOTIDE SEQUENCE [LARGE SCALE GENOMIC DNA]</scope>
</reference>
<organism evidence="1 2">
    <name type="scientific">Eumeta variegata</name>
    <name type="common">Bagworm moth</name>
    <name type="synonym">Eumeta japonica</name>
    <dbReference type="NCBI Taxonomy" id="151549"/>
    <lineage>
        <taxon>Eukaryota</taxon>
        <taxon>Metazoa</taxon>
        <taxon>Ecdysozoa</taxon>
        <taxon>Arthropoda</taxon>
        <taxon>Hexapoda</taxon>
        <taxon>Insecta</taxon>
        <taxon>Pterygota</taxon>
        <taxon>Neoptera</taxon>
        <taxon>Endopterygota</taxon>
        <taxon>Lepidoptera</taxon>
        <taxon>Glossata</taxon>
        <taxon>Ditrysia</taxon>
        <taxon>Tineoidea</taxon>
        <taxon>Psychidae</taxon>
        <taxon>Oiketicinae</taxon>
        <taxon>Eumeta</taxon>
    </lineage>
</organism>
<sequence length="103" mass="11610">MLHFPALPLTVGMQREDTQTDQRERVGSCSFKRTTVVSYCASFAVARYIKILRLSAARRADACRVRAAFVVHSRKMVFLFAPNAILDIVGSVKLQTFPTSYRP</sequence>
<dbReference type="Proteomes" id="UP000299102">
    <property type="component" value="Unassembled WGS sequence"/>
</dbReference>
<protein>
    <submittedName>
        <fullName evidence="1">Uncharacterized protein</fullName>
    </submittedName>
</protein>
<evidence type="ECO:0000313" key="1">
    <source>
        <dbReference type="EMBL" id="GBP34847.1"/>
    </source>
</evidence>
<dbReference type="AlphaFoldDB" id="A0A4C1V980"/>
<proteinExistence type="predicted"/>
<evidence type="ECO:0000313" key="2">
    <source>
        <dbReference type="Proteomes" id="UP000299102"/>
    </source>
</evidence>
<keyword evidence="2" id="KW-1185">Reference proteome</keyword>
<name>A0A4C1V980_EUMVA</name>